<evidence type="ECO:0000259" key="7">
    <source>
        <dbReference type="SMART" id="SM00849"/>
    </source>
</evidence>
<feature type="transmembrane region" description="Helical" evidence="6">
    <location>
        <begin position="470"/>
        <end position="493"/>
    </location>
</feature>
<dbReference type="PANTHER" id="PTHR30619:SF1">
    <property type="entry name" value="RECOMBINATION PROTEIN 2"/>
    <property type="match status" value="1"/>
</dbReference>
<dbReference type="OrthoDB" id="9761531at2"/>
<feature type="transmembrane region" description="Helical" evidence="6">
    <location>
        <begin position="343"/>
        <end position="367"/>
    </location>
</feature>
<comment type="caution">
    <text evidence="8">The sequence shown here is derived from an EMBL/GenBank/DDBJ whole genome shotgun (WGS) entry which is preliminary data.</text>
</comment>
<proteinExistence type="predicted"/>
<dbReference type="NCBIfam" id="TIGR00360">
    <property type="entry name" value="ComEC_N-term"/>
    <property type="match status" value="1"/>
</dbReference>
<dbReference type="AlphaFoldDB" id="A0A2S9V408"/>
<dbReference type="InterPro" id="IPR001279">
    <property type="entry name" value="Metallo-B-lactamas"/>
</dbReference>
<feature type="transmembrane region" description="Helical" evidence="6">
    <location>
        <begin position="500"/>
        <end position="517"/>
    </location>
</feature>
<dbReference type="SUPFAM" id="SSF56281">
    <property type="entry name" value="Metallo-hydrolase/oxidoreductase"/>
    <property type="match status" value="1"/>
</dbReference>
<feature type="domain" description="Metallo-beta-lactamase" evidence="7">
    <location>
        <begin position="533"/>
        <end position="688"/>
    </location>
</feature>
<evidence type="ECO:0000256" key="3">
    <source>
        <dbReference type="ARBA" id="ARBA00022692"/>
    </source>
</evidence>
<sequence>MLTTAATAFSGAVISGRWWSELPHSGLPFVLAFISLSATALLIAEYCNAKRWQKPLCFAWVAMAAATAGLFVATSVGQSYLKWQQLGGEIQQDVIIEGRVVGYQRFADYDRLILTGNSVDKYVWDKQWAVQLHYYRPQAAFTNGQRIRTAARIKPARAIANPAGFDMQRWYVSQRIVKTGYVRGHRIALIEPDTSTRNRLKSRLTSLQLPGEKWLLALLFGERQEFTKSDWQLLQQTGTAHLFAISGLHLMIVAGAILIFFRGWIAASAWLSFTLPKSLYLTAFIFVLATCGFYAYLADWQTAVLRAYCALLIIAVLHLFNLRLSRLTLVLLTLSVSILLDPMAVYGAALYLSVGAVAIIIWLHWWWETSSRGGNWIRGVVLLQLTLSVLMAPLVGALLGQVSLISPLINLLIVPVMSLLVIPLCLLGLLMLIVLPVDHLITSWVLYGCGKVLEWLMQLLDQVASFVGDYAAFPVFTSTWLMASLIALLLILLPPFKGRLLLLIVMLLACSGGYLPVTRKTEDWQVHVFDVGQGNATLISRNSKAILFDTGASFASGFNFVETVIHPFLHIRGLQLERVFISHFDNDHAGGLDFIRKTYPELAIVTPEDNCHAGGKWQWQGLNMQAFWPLPDASEDWSDNDGSCVIRVTDGRYSVLLPGDIEQKAEQILLSLPKVSQALTSNIILAPHHGSKTSSSTAFIEQVKPQFVVFSQGWLNRWGFPHGHVAERYRNAGSQAMLVSESGYLRFDITSDGIRTYAYRASQQSRWYHKTFVKQ</sequence>
<organism evidence="8 9">
    <name type="scientific">Alteromonas alba</name>
    <dbReference type="NCBI Taxonomy" id="2079529"/>
    <lineage>
        <taxon>Bacteria</taxon>
        <taxon>Pseudomonadati</taxon>
        <taxon>Pseudomonadota</taxon>
        <taxon>Gammaproteobacteria</taxon>
        <taxon>Alteromonadales</taxon>
        <taxon>Alteromonadaceae</taxon>
        <taxon>Alteromonas/Salinimonas group</taxon>
        <taxon>Alteromonas</taxon>
    </lineage>
</organism>
<feature type="transmembrane region" description="Helical" evidence="6">
    <location>
        <begin position="242"/>
        <end position="267"/>
    </location>
</feature>
<dbReference type="InterPro" id="IPR036866">
    <property type="entry name" value="RibonucZ/Hydroxyglut_hydro"/>
</dbReference>
<dbReference type="SMART" id="SM00849">
    <property type="entry name" value="Lactamase_B"/>
    <property type="match status" value="1"/>
</dbReference>
<protein>
    <submittedName>
        <fullName evidence="8">DNA internalization-related competence protein ComEC/Rec2</fullName>
    </submittedName>
</protein>
<dbReference type="InterPro" id="IPR004797">
    <property type="entry name" value="Competence_ComEC/Rec2"/>
</dbReference>
<evidence type="ECO:0000256" key="5">
    <source>
        <dbReference type="ARBA" id="ARBA00023136"/>
    </source>
</evidence>
<reference evidence="9" key="1">
    <citation type="journal article" date="2020" name="Int. J. Syst. Evol. Microbiol.">
        <title>Alteromonas alba sp. nov., a marine bacterium isolated from the seawater of the West Pacific Ocean.</title>
        <authorList>
            <person name="Sun C."/>
            <person name="Wu Y.-H."/>
            <person name="Xamxidin M."/>
            <person name="Cheng H."/>
            <person name="Xu X.-W."/>
        </authorList>
    </citation>
    <scope>NUCLEOTIDE SEQUENCE [LARGE SCALE GENOMIC DNA]</scope>
    <source>
        <strain evidence="9">190</strain>
    </source>
</reference>
<feature type="transmembrane region" description="Helical" evidence="6">
    <location>
        <begin position="411"/>
        <end position="435"/>
    </location>
</feature>
<evidence type="ECO:0000256" key="1">
    <source>
        <dbReference type="ARBA" id="ARBA00004651"/>
    </source>
</evidence>
<keyword evidence="2" id="KW-1003">Cell membrane</keyword>
<name>A0A2S9V408_9ALTE</name>
<dbReference type="PANTHER" id="PTHR30619">
    <property type="entry name" value="DNA INTERNALIZATION/COMPETENCE PROTEIN COMEC/REC2"/>
    <property type="match status" value="1"/>
</dbReference>
<dbReference type="GO" id="GO:0030420">
    <property type="term" value="P:establishment of competence for transformation"/>
    <property type="evidence" value="ECO:0007669"/>
    <property type="project" value="InterPro"/>
</dbReference>
<dbReference type="InterPro" id="IPR052159">
    <property type="entry name" value="Competence_DNA_uptake"/>
</dbReference>
<accession>A0A2S9V408</accession>
<feature type="transmembrane region" description="Helical" evidence="6">
    <location>
        <begin position="379"/>
        <end position="399"/>
    </location>
</feature>
<dbReference type="Pfam" id="PF03772">
    <property type="entry name" value="Competence"/>
    <property type="match status" value="1"/>
</dbReference>
<evidence type="ECO:0000256" key="2">
    <source>
        <dbReference type="ARBA" id="ARBA00022475"/>
    </source>
</evidence>
<feature type="transmembrane region" description="Helical" evidence="6">
    <location>
        <begin position="303"/>
        <end position="322"/>
    </location>
</feature>
<dbReference type="Gene3D" id="3.60.15.10">
    <property type="entry name" value="Ribonuclease Z/Hydroxyacylglutathione hydrolase-like"/>
    <property type="match status" value="1"/>
</dbReference>
<feature type="transmembrane region" description="Helical" evidence="6">
    <location>
        <begin position="25"/>
        <end position="44"/>
    </location>
</feature>
<keyword evidence="5 6" id="KW-0472">Membrane</keyword>
<dbReference type="EMBL" id="PVNP01000214">
    <property type="protein sequence ID" value="PRO71144.1"/>
    <property type="molecule type" value="Genomic_DNA"/>
</dbReference>
<evidence type="ECO:0000313" key="8">
    <source>
        <dbReference type="EMBL" id="PRO71144.1"/>
    </source>
</evidence>
<dbReference type="Proteomes" id="UP000238949">
    <property type="component" value="Unassembled WGS sequence"/>
</dbReference>
<dbReference type="NCBIfam" id="TIGR00361">
    <property type="entry name" value="ComEC_Rec2"/>
    <property type="match status" value="1"/>
</dbReference>
<feature type="transmembrane region" description="Helical" evidence="6">
    <location>
        <begin position="279"/>
        <end position="297"/>
    </location>
</feature>
<dbReference type="GO" id="GO:0005886">
    <property type="term" value="C:plasma membrane"/>
    <property type="evidence" value="ECO:0007669"/>
    <property type="project" value="UniProtKB-SubCell"/>
</dbReference>
<dbReference type="InterPro" id="IPR025405">
    <property type="entry name" value="DUF4131"/>
</dbReference>
<evidence type="ECO:0000256" key="4">
    <source>
        <dbReference type="ARBA" id="ARBA00022989"/>
    </source>
</evidence>
<dbReference type="InterPro" id="IPR035681">
    <property type="entry name" value="ComA-like_MBL"/>
</dbReference>
<feature type="transmembrane region" description="Helical" evidence="6">
    <location>
        <begin position="56"/>
        <end position="76"/>
    </location>
</feature>
<evidence type="ECO:0000256" key="6">
    <source>
        <dbReference type="SAM" id="Phobius"/>
    </source>
</evidence>
<dbReference type="Pfam" id="PF00753">
    <property type="entry name" value="Lactamase_B"/>
    <property type="match status" value="1"/>
</dbReference>
<dbReference type="Pfam" id="PF13567">
    <property type="entry name" value="DUF4131"/>
    <property type="match status" value="1"/>
</dbReference>
<comment type="subcellular location">
    <subcellularLocation>
        <location evidence="1">Cell membrane</location>
        <topology evidence="1">Multi-pass membrane protein</topology>
    </subcellularLocation>
</comment>
<keyword evidence="9" id="KW-1185">Reference proteome</keyword>
<gene>
    <name evidence="8" type="ORF">C6Y40_23635</name>
</gene>
<evidence type="ECO:0000313" key="9">
    <source>
        <dbReference type="Proteomes" id="UP000238949"/>
    </source>
</evidence>
<keyword evidence="3 6" id="KW-0812">Transmembrane</keyword>
<dbReference type="InterPro" id="IPR004477">
    <property type="entry name" value="ComEC_N"/>
</dbReference>
<dbReference type="RefSeq" id="WP_105936843.1">
    <property type="nucleotide sequence ID" value="NZ_PVNP01000214.1"/>
</dbReference>
<keyword evidence="4 6" id="KW-1133">Transmembrane helix</keyword>
<dbReference type="CDD" id="cd07731">
    <property type="entry name" value="ComA-like_MBL-fold"/>
    <property type="match status" value="1"/>
</dbReference>